<gene>
    <name evidence="1" type="ORF">KIPB_000989</name>
</gene>
<name>A0A391NIH3_9EUKA</name>
<protein>
    <recommendedName>
        <fullName evidence="3">Kelch-type beta propeller</fullName>
    </recommendedName>
</protein>
<dbReference type="EMBL" id="BDIP01000127">
    <property type="protein sequence ID" value="GCA62067.1"/>
    <property type="molecule type" value="Genomic_DNA"/>
</dbReference>
<dbReference type="InterPro" id="IPR006652">
    <property type="entry name" value="Kelch_1"/>
</dbReference>
<reference evidence="1 2" key="1">
    <citation type="journal article" date="2018" name="PLoS ONE">
        <title>The draft genome of Kipferlia bialata reveals reductive genome evolution in fornicate parasites.</title>
        <authorList>
            <person name="Tanifuji G."/>
            <person name="Takabayashi S."/>
            <person name="Kume K."/>
            <person name="Takagi M."/>
            <person name="Nakayama T."/>
            <person name="Kamikawa R."/>
            <person name="Inagaki Y."/>
            <person name="Hashimoto T."/>
        </authorList>
    </citation>
    <scope>NUCLEOTIDE SEQUENCE [LARGE SCALE GENOMIC DNA]</scope>
    <source>
        <strain evidence="1">NY0173</strain>
    </source>
</reference>
<dbReference type="InterPro" id="IPR015915">
    <property type="entry name" value="Kelch-typ_b-propeller"/>
</dbReference>
<evidence type="ECO:0000313" key="1">
    <source>
        <dbReference type="EMBL" id="GCA62067.1"/>
    </source>
</evidence>
<proteinExistence type="predicted"/>
<accession>A0A391NIH3</accession>
<sequence length="250" mass="28258">MLTIQVCFEHVSDPQKSVSSMSVTRVGESVYLFGGSTDNTFHSQTDTLQAYDIPTGEWRLIPKGEKGEGEWPLGRHGHNAFSLGGNLHIMAGVLCDMAYGKPTLEHWVYTPSTETWRLVGEVPIWPKSKGVVVNEVYYQIGKGAGVGYHDPFRMYTYTVEGGWVLDPVPLRFIEPDGLRARGSDLCVYSRGDLHVCDTATGIWRQVPEEEYTVGRDQWLERLGHETAPSIMLSVKNRATDMDTWWSEWHY</sequence>
<dbReference type="Proteomes" id="UP000265618">
    <property type="component" value="Unassembled WGS sequence"/>
</dbReference>
<dbReference type="SUPFAM" id="SSF117281">
    <property type="entry name" value="Kelch motif"/>
    <property type="match status" value="1"/>
</dbReference>
<dbReference type="Pfam" id="PF01344">
    <property type="entry name" value="Kelch_1"/>
    <property type="match status" value="1"/>
</dbReference>
<dbReference type="Gene3D" id="2.120.10.80">
    <property type="entry name" value="Kelch-type beta propeller"/>
    <property type="match status" value="1"/>
</dbReference>
<dbReference type="OrthoDB" id="10251809at2759"/>
<comment type="caution">
    <text evidence="1">The sequence shown here is derived from an EMBL/GenBank/DDBJ whole genome shotgun (WGS) entry which is preliminary data.</text>
</comment>
<organism evidence="1 2">
    <name type="scientific">Kipferlia bialata</name>
    <dbReference type="NCBI Taxonomy" id="797122"/>
    <lineage>
        <taxon>Eukaryota</taxon>
        <taxon>Metamonada</taxon>
        <taxon>Carpediemonas-like organisms</taxon>
        <taxon>Kipferlia</taxon>
    </lineage>
</organism>
<dbReference type="AlphaFoldDB" id="A0A391NIH3"/>
<evidence type="ECO:0008006" key="3">
    <source>
        <dbReference type="Google" id="ProtNLM"/>
    </source>
</evidence>
<evidence type="ECO:0000313" key="2">
    <source>
        <dbReference type="Proteomes" id="UP000265618"/>
    </source>
</evidence>
<keyword evidence="2" id="KW-1185">Reference proteome</keyword>